<dbReference type="AlphaFoldDB" id="A0AAD2DTG9"/>
<evidence type="ECO:0000313" key="1">
    <source>
        <dbReference type="EMBL" id="CAI9763286.1"/>
    </source>
</evidence>
<proteinExistence type="predicted"/>
<keyword evidence="2" id="KW-1185">Reference proteome</keyword>
<evidence type="ECO:0000313" key="2">
    <source>
        <dbReference type="Proteomes" id="UP000834106"/>
    </source>
</evidence>
<gene>
    <name evidence="1" type="ORF">FPE_LOCUS10716</name>
</gene>
<sequence>MLVSNQALHGVFTNGSNTMMISFVYAKCTALERRSLWEDLESITVNGLPWIVAGDFNIIRNDLERRGGKPRPMVAMDDFNNCIDRCGLLELSSERRQLTWCNGQDGNARSWA</sequence>
<dbReference type="PANTHER" id="PTHR33710:SF13">
    <property type="entry name" value="ENDONUCLEASE_EXONUCLEASE_PHOSPHATASE FAMILY PROTEIN"/>
    <property type="match status" value="1"/>
</dbReference>
<name>A0AAD2DTG9_9LAMI</name>
<organism evidence="1 2">
    <name type="scientific">Fraxinus pennsylvanica</name>
    <dbReference type="NCBI Taxonomy" id="56036"/>
    <lineage>
        <taxon>Eukaryota</taxon>
        <taxon>Viridiplantae</taxon>
        <taxon>Streptophyta</taxon>
        <taxon>Embryophyta</taxon>
        <taxon>Tracheophyta</taxon>
        <taxon>Spermatophyta</taxon>
        <taxon>Magnoliopsida</taxon>
        <taxon>eudicotyledons</taxon>
        <taxon>Gunneridae</taxon>
        <taxon>Pentapetalae</taxon>
        <taxon>asterids</taxon>
        <taxon>lamiids</taxon>
        <taxon>Lamiales</taxon>
        <taxon>Oleaceae</taxon>
        <taxon>Oleeae</taxon>
        <taxon>Fraxinus</taxon>
    </lineage>
</organism>
<dbReference type="InterPro" id="IPR036691">
    <property type="entry name" value="Endo/exonu/phosph_ase_sf"/>
</dbReference>
<accession>A0AAD2DTG9</accession>
<protein>
    <submittedName>
        <fullName evidence="1">Uncharacterized protein</fullName>
    </submittedName>
</protein>
<dbReference type="PANTHER" id="PTHR33710">
    <property type="entry name" value="BNAC02G09200D PROTEIN"/>
    <property type="match status" value="1"/>
</dbReference>
<reference evidence="1" key="1">
    <citation type="submission" date="2023-05" db="EMBL/GenBank/DDBJ databases">
        <authorList>
            <person name="Huff M."/>
        </authorList>
    </citation>
    <scope>NUCLEOTIDE SEQUENCE</scope>
</reference>
<dbReference type="EMBL" id="OU503041">
    <property type="protein sequence ID" value="CAI9763286.1"/>
    <property type="molecule type" value="Genomic_DNA"/>
</dbReference>
<dbReference type="Proteomes" id="UP000834106">
    <property type="component" value="Chromosome 6"/>
</dbReference>
<dbReference type="Gene3D" id="3.60.10.10">
    <property type="entry name" value="Endonuclease/exonuclease/phosphatase"/>
    <property type="match status" value="1"/>
</dbReference>
<dbReference type="SUPFAM" id="SSF56219">
    <property type="entry name" value="DNase I-like"/>
    <property type="match status" value="1"/>
</dbReference>